<dbReference type="Proteomes" id="UP001221142">
    <property type="component" value="Unassembled WGS sequence"/>
</dbReference>
<proteinExistence type="predicted"/>
<organism evidence="2 3">
    <name type="scientific">Roridomyces roridus</name>
    <dbReference type="NCBI Taxonomy" id="1738132"/>
    <lineage>
        <taxon>Eukaryota</taxon>
        <taxon>Fungi</taxon>
        <taxon>Dikarya</taxon>
        <taxon>Basidiomycota</taxon>
        <taxon>Agaricomycotina</taxon>
        <taxon>Agaricomycetes</taxon>
        <taxon>Agaricomycetidae</taxon>
        <taxon>Agaricales</taxon>
        <taxon>Marasmiineae</taxon>
        <taxon>Mycenaceae</taxon>
        <taxon>Roridomyces</taxon>
    </lineage>
</organism>
<evidence type="ECO:0000313" key="3">
    <source>
        <dbReference type="Proteomes" id="UP001221142"/>
    </source>
</evidence>
<name>A0AAD7BQF3_9AGAR</name>
<evidence type="ECO:0000313" key="2">
    <source>
        <dbReference type="EMBL" id="KAJ7627339.1"/>
    </source>
</evidence>
<reference evidence="2" key="1">
    <citation type="submission" date="2023-03" db="EMBL/GenBank/DDBJ databases">
        <title>Massive genome expansion in bonnet fungi (Mycena s.s.) driven by repeated elements and novel gene families across ecological guilds.</title>
        <authorList>
            <consortium name="Lawrence Berkeley National Laboratory"/>
            <person name="Harder C.B."/>
            <person name="Miyauchi S."/>
            <person name="Viragh M."/>
            <person name="Kuo A."/>
            <person name="Thoen E."/>
            <person name="Andreopoulos B."/>
            <person name="Lu D."/>
            <person name="Skrede I."/>
            <person name="Drula E."/>
            <person name="Henrissat B."/>
            <person name="Morin E."/>
            <person name="Kohler A."/>
            <person name="Barry K."/>
            <person name="LaButti K."/>
            <person name="Morin E."/>
            <person name="Salamov A."/>
            <person name="Lipzen A."/>
            <person name="Mereny Z."/>
            <person name="Hegedus B."/>
            <person name="Baldrian P."/>
            <person name="Stursova M."/>
            <person name="Weitz H."/>
            <person name="Taylor A."/>
            <person name="Grigoriev I.V."/>
            <person name="Nagy L.G."/>
            <person name="Martin F."/>
            <person name="Kauserud H."/>
        </authorList>
    </citation>
    <scope>NUCLEOTIDE SEQUENCE</scope>
    <source>
        <strain evidence="2">9284</strain>
    </source>
</reference>
<keyword evidence="3" id="KW-1185">Reference proteome</keyword>
<gene>
    <name evidence="2" type="ORF">FB45DRAFT_1082609</name>
</gene>
<accession>A0AAD7BQF3</accession>
<dbReference type="EMBL" id="JARKIF010000011">
    <property type="protein sequence ID" value="KAJ7627339.1"/>
    <property type="molecule type" value="Genomic_DNA"/>
</dbReference>
<protein>
    <recommendedName>
        <fullName evidence="1">C2H2-type domain-containing protein</fullName>
    </recommendedName>
</protein>
<evidence type="ECO:0000259" key="1">
    <source>
        <dbReference type="PROSITE" id="PS00028"/>
    </source>
</evidence>
<dbReference type="PROSITE" id="PS00028">
    <property type="entry name" value="ZINC_FINGER_C2H2_1"/>
    <property type="match status" value="1"/>
</dbReference>
<dbReference type="InterPro" id="IPR013087">
    <property type="entry name" value="Znf_C2H2_type"/>
</dbReference>
<sequence length="290" mass="31750">MSFSLPMSTLATMQISLKVRLPDGALSFEMHPPPPTNSLDPAMPTPLPPSSGMKQLHVLTGYDFSGVTLTLFTSGTEESAPPPVIRASEMEPRAPTPAVGGDSGPRPLDEMYNRASSGFVFSALNKPDPHHIANRPAAPNHPRTTFFLVTFSRDSMNTTPDASPITSPRGELAPPPLDTPTWMPIASANVVPDLSAATFTAPPKPRGRRHHRFPCTMGCLMFFSRKHDRLRHEVAQHGRLCDWECASCQGFFSSQATFKKHRCKPVAVARRIGDRDREGEATERNEGELD</sequence>
<dbReference type="AlphaFoldDB" id="A0AAD7BQF3"/>
<comment type="caution">
    <text evidence="2">The sequence shown here is derived from an EMBL/GenBank/DDBJ whole genome shotgun (WGS) entry which is preliminary data.</text>
</comment>
<feature type="domain" description="C2H2-type" evidence="1">
    <location>
        <begin position="215"/>
        <end position="237"/>
    </location>
</feature>